<proteinExistence type="predicted"/>
<dbReference type="Proteomes" id="UP000024376">
    <property type="component" value="Unassembled WGS sequence"/>
</dbReference>
<feature type="region of interest" description="Disordered" evidence="1">
    <location>
        <begin position="49"/>
        <end position="95"/>
    </location>
</feature>
<gene>
    <name evidence="2" type="ORF">M419DRAFT_34162</name>
</gene>
<sequence>MKCPSPSSKPGMLSGHFVPFVDRWTLTLALGHRASLPLRFILLPVGRTPRSQIHLGPPAAPDTTRSIRDDGGSSSSSSNNDNKNNTNTNTNTNAIAVTIAVATTREPPHENHHMATPLT</sequence>
<evidence type="ECO:0000313" key="3">
    <source>
        <dbReference type="Proteomes" id="UP000024376"/>
    </source>
</evidence>
<protein>
    <submittedName>
        <fullName evidence="2">Uncharacterized protein</fullName>
    </submittedName>
</protein>
<feature type="compositionally biased region" description="Low complexity" evidence="1">
    <location>
        <begin position="73"/>
        <end position="95"/>
    </location>
</feature>
<dbReference type="AlphaFoldDB" id="A0A024SD49"/>
<evidence type="ECO:0000313" key="2">
    <source>
        <dbReference type="EMBL" id="ETS03275.1"/>
    </source>
</evidence>
<name>A0A024SD49_HYPJR</name>
<dbReference type="KEGG" id="trr:M419DRAFT_34162"/>
<reference evidence="3" key="1">
    <citation type="journal article" date="2013" name="Ind. Biotechnol.">
        <title>Comparative genomics analysis of Trichoderma reesei strains.</title>
        <authorList>
            <person name="Koike H."/>
            <person name="Aerts A."/>
            <person name="LaButti K."/>
            <person name="Grigoriev I.V."/>
            <person name="Baker S.E."/>
        </authorList>
    </citation>
    <scope>NUCLEOTIDE SEQUENCE [LARGE SCALE GENOMIC DNA]</scope>
    <source>
        <strain evidence="3">ATCC 56765 / BCRC 32924 / NRRL 11460 / Rut C-30</strain>
    </source>
</reference>
<dbReference type="HOGENOM" id="CLU_2061813_0_0_1"/>
<dbReference type="EMBL" id="KI911143">
    <property type="protein sequence ID" value="ETS03275.1"/>
    <property type="molecule type" value="Genomic_DNA"/>
</dbReference>
<organism evidence="2 3">
    <name type="scientific">Hypocrea jecorina (strain ATCC 56765 / BCRC 32924 / NRRL 11460 / Rut C-30)</name>
    <name type="common">Trichoderma reesei</name>
    <dbReference type="NCBI Taxonomy" id="1344414"/>
    <lineage>
        <taxon>Eukaryota</taxon>
        <taxon>Fungi</taxon>
        <taxon>Dikarya</taxon>
        <taxon>Ascomycota</taxon>
        <taxon>Pezizomycotina</taxon>
        <taxon>Sordariomycetes</taxon>
        <taxon>Hypocreomycetidae</taxon>
        <taxon>Hypocreales</taxon>
        <taxon>Hypocreaceae</taxon>
        <taxon>Trichoderma</taxon>
    </lineage>
</organism>
<accession>A0A024SD49</accession>
<evidence type="ECO:0000256" key="1">
    <source>
        <dbReference type="SAM" id="MobiDB-lite"/>
    </source>
</evidence>